<dbReference type="GO" id="GO:0009055">
    <property type="term" value="F:electron transfer activity"/>
    <property type="evidence" value="ECO:0007669"/>
    <property type="project" value="InterPro"/>
</dbReference>
<dbReference type="InterPro" id="IPR051395">
    <property type="entry name" value="Cytochrome_c_Peroxidase/MauG"/>
</dbReference>
<evidence type="ECO:0000256" key="5">
    <source>
        <dbReference type="ARBA" id="ARBA00023002"/>
    </source>
</evidence>
<dbReference type="InterPro" id="IPR009056">
    <property type="entry name" value="Cyt_c-like_dom"/>
</dbReference>
<keyword evidence="3 7" id="KW-0479">Metal-binding</keyword>
<evidence type="ECO:0000256" key="3">
    <source>
        <dbReference type="ARBA" id="ARBA00022723"/>
    </source>
</evidence>
<dbReference type="EMBL" id="SRLD01000018">
    <property type="protein sequence ID" value="TGE16139.1"/>
    <property type="molecule type" value="Genomic_DNA"/>
</dbReference>
<dbReference type="PROSITE" id="PS51007">
    <property type="entry name" value="CYTC"/>
    <property type="match status" value="2"/>
</dbReference>
<dbReference type="GO" id="GO:0020037">
    <property type="term" value="F:heme binding"/>
    <property type="evidence" value="ECO:0007669"/>
    <property type="project" value="InterPro"/>
</dbReference>
<dbReference type="Pfam" id="PF03150">
    <property type="entry name" value="CCP_MauG"/>
    <property type="match status" value="1"/>
</dbReference>
<protein>
    <recommendedName>
        <fullName evidence="8">Cytochrome c domain-containing protein</fullName>
    </recommendedName>
</protein>
<keyword evidence="5" id="KW-0560">Oxidoreductase</keyword>
<evidence type="ECO:0000256" key="2">
    <source>
        <dbReference type="ARBA" id="ARBA00022617"/>
    </source>
</evidence>
<dbReference type="OrthoDB" id="9805202at2"/>
<evidence type="ECO:0000256" key="4">
    <source>
        <dbReference type="ARBA" id="ARBA00022729"/>
    </source>
</evidence>
<dbReference type="Proteomes" id="UP000297739">
    <property type="component" value="Unassembled WGS sequence"/>
</dbReference>
<sequence>MRFRSGLFFYILGIILAVGLSSCTTPTLNSGKPTNHIRIRELGKVLFFEPALSINGKRSCASCHRPDKAFTDHRITSRALRFTANLTRNAPTLLNAAGQRHYFHDGRATTMGEVIKQVITSPLEMGSSYALITDRLEQSAWYCYWFDQALQAPIGEATINAALTAYVESLRSRNAPYDVAQRGAGQLPGLALAGQRLFSRAQLGCAGCHSGPVFRDGQRHEIRPGEWVKTPTLRNVAITPPYGHDGQAATLAQILNTPFHQQQLAHPLERQQEERLIAFLQTLTDTTSYEHRPPATLPDLSCFPDRRVGGLY</sequence>
<dbReference type="GO" id="GO:0046872">
    <property type="term" value="F:metal ion binding"/>
    <property type="evidence" value="ECO:0007669"/>
    <property type="project" value="UniProtKB-KW"/>
</dbReference>
<organism evidence="9 10">
    <name type="scientific">Hymenobacter elongatus</name>
    <dbReference type="NCBI Taxonomy" id="877208"/>
    <lineage>
        <taxon>Bacteria</taxon>
        <taxon>Pseudomonadati</taxon>
        <taxon>Bacteroidota</taxon>
        <taxon>Cytophagia</taxon>
        <taxon>Cytophagales</taxon>
        <taxon>Hymenobacteraceae</taxon>
        <taxon>Hymenobacter</taxon>
    </lineage>
</organism>
<dbReference type="GO" id="GO:0030313">
    <property type="term" value="C:cell envelope"/>
    <property type="evidence" value="ECO:0007669"/>
    <property type="project" value="UniProtKB-SubCell"/>
</dbReference>
<dbReference type="Gene3D" id="1.10.760.10">
    <property type="entry name" value="Cytochrome c-like domain"/>
    <property type="match status" value="3"/>
</dbReference>
<gene>
    <name evidence="9" type="ORF">E5J99_10765</name>
</gene>
<name>A0A4Z0PKV7_9BACT</name>
<comment type="caution">
    <text evidence="9">The sequence shown here is derived from an EMBL/GenBank/DDBJ whole genome shotgun (WGS) entry which is preliminary data.</text>
</comment>
<evidence type="ECO:0000256" key="7">
    <source>
        <dbReference type="PROSITE-ProRule" id="PRU00433"/>
    </source>
</evidence>
<keyword evidence="2 7" id="KW-0349">Heme</keyword>
<accession>A0A4Z0PKV7</accession>
<evidence type="ECO:0000256" key="1">
    <source>
        <dbReference type="ARBA" id="ARBA00004196"/>
    </source>
</evidence>
<dbReference type="SUPFAM" id="SSF46626">
    <property type="entry name" value="Cytochrome c"/>
    <property type="match status" value="2"/>
</dbReference>
<dbReference type="PANTHER" id="PTHR30600">
    <property type="entry name" value="CYTOCHROME C PEROXIDASE-RELATED"/>
    <property type="match status" value="1"/>
</dbReference>
<dbReference type="InterPro" id="IPR036909">
    <property type="entry name" value="Cyt_c-like_dom_sf"/>
</dbReference>
<dbReference type="PROSITE" id="PS51257">
    <property type="entry name" value="PROKAR_LIPOPROTEIN"/>
    <property type="match status" value="1"/>
</dbReference>
<dbReference type="AlphaFoldDB" id="A0A4Z0PKV7"/>
<keyword evidence="10" id="KW-1185">Reference proteome</keyword>
<comment type="subcellular location">
    <subcellularLocation>
        <location evidence="1">Cell envelope</location>
    </subcellularLocation>
</comment>
<dbReference type="PANTHER" id="PTHR30600:SF10">
    <property type="entry name" value="BLL6722 PROTEIN"/>
    <property type="match status" value="1"/>
</dbReference>
<evidence type="ECO:0000256" key="6">
    <source>
        <dbReference type="ARBA" id="ARBA00023004"/>
    </source>
</evidence>
<evidence type="ECO:0000313" key="9">
    <source>
        <dbReference type="EMBL" id="TGE16139.1"/>
    </source>
</evidence>
<reference evidence="9 10" key="1">
    <citation type="submission" date="2019-04" db="EMBL/GenBank/DDBJ databases">
        <authorList>
            <person name="Feng G."/>
            <person name="Zhang J."/>
            <person name="Zhu H."/>
        </authorList>
    </citation>
    <scope>NUCLEOTIDE SEQUENCE [LARGE SCALE GENOMIC DNA]</scope>
    <source>
        <strain evidence="9 10">JCM 17223</strain>
    </source>
</reference>
<evidence type="ECO:0000313" key="10">
    <source>
        <dbReference type="Proteomes" id="UP000297739"/>
    </source>
</evidence>
<dbReference type="GO" id="GO:0004130">
    <property type="term" value="F:cytochrome-c peroxidase activity"/>
    <property type="evidence" value="ECO:0007669"/>
    <property type="project" value="TreeGrafter"/>
</dbReference>
<keyword evidence="4" id="KW-0732">Signal</keyword>
<evidence type="ECO:0000259" key="8">
    <source>
        <dbReference type="PROSITE" id="PS51007"/>
    </source>
</evidence>
<feature type="domain" description="Cytochrome c" evidence="8">
    <location>
        <begin position="189"/>
        <end position="284"/>
    </location>
</feature>
<keyword evidence="6 7" id="KW-0408">Iron</keyword>
<proteinExistence type="predicted"/>
<feature type="domain" description="Cytochrome c" evidence="8">
    <location>
        <begin position="38"/>
        <end position="171"/>
    </location>
</feature>
<dbReference type="InterPro" id="IPR004852">
    <property type="entry name" value="Di-haem_cyt_c_peroxidsae"/>
</dbReference>